<reference evidence="1 2" key="2">
    <citation type="journal article" date="2022" name="Mol. Ecol. Resour.">
        <title>The genomes of chicory, endive, great burdock and yacon provide insights into Asteraceae paleo-polyploidization history and plant inulin production.</title>
        <authorList>
            <person name="Fan W."/>
            <person name="Wang S."/>
            <person name="Wang H."/>
            <person name="Wang A."/>
            <person name="Jiang F."/>
            <person name="Liu H."/>
            <person name="Zhao H."/>
            <person name="Xu D."/>
            <person name="Zhang Y."/>
        </authorList>
    </citation>
    <scope>NUCLEOTIDE SEQUENCE [LARGE SCALE GENOMIC DNA]</scope>
    <source>
        <strain evidence="2">cv. Punajuju</strain>
        <tissue evidence="1">Leaves</tissue>
    </source>
</reference>
<dbReference type="EMBL" id="CM042013">
    <property type="protein sequence ID" value="KAI3740081.1"/>
    <property type="molecule type" value="Genomic_DNA"/>
</dbReference>
<proteinExistence type="predicted"/>
<sequence length="146" mass="16577">MGIDLREAFYCNVGERNRAAIDRIIRFPEGSLPVRYLGIPLITTHLTHKDCKGLVDKVKCKINDWKNKTLSFAGRLQLILSVLSSMQIYWASVFILPKSISNEIEKLMWGFLWCHGELKHGKAKVSWKTVCLPKDHGGLGIRNLAV</sequence>
<keyword evidence="2" id="KW-1185">Reference proteome</keyword>
<reference evidence="2" key="1">
    <citation type="journal article" date="2022" name="Mol. Ecol. Resour.">
        <title>The genomes of chicory, endive, great burdock and yacon provide insights into Asteraceae palaeo-polyploidization history and plant inulin production.</title>
        <authorList>
            <person name="Fan W."/>
            <person name="Wang S."/>
            <person name="Wang H."/>
            <person name="Wang A."/>
            <person name="Jiang F."/>
            <person name="Liu H."/>
            <person name="Zhao H."/>
            <person name="Xu D."/>
            <person name="Zhang Y."/>
        </authorList>
    </citation>
    <scope>NUCLEOTIDE SEQUENCE [LARGE SCALE GENOMIC DNA]</scope>
    <source>
        <strain evidence="2">cv. Punajuju</strain>
    </source>
</reference>
<dbReference type="Proteomes" id="UP001055811">
    <property type="component" value="Linkage Group LG05"/>
</dbReference>
<gene>
    <name evidence="1" type="ORF">L2E82_30499</name>
</gene>
<accession>A0ACB9D107</accession>
<evidence type="ECO:0000313" key="2">
    <source>
        <dbReference type="Proteomes" id="UP001055811"/>
    </source>
</evidence>
<evidence type="ECO:0000313" key="1">
    <source>
        <dbReference type="EMBL" id="KAI3740081.1"/>
    </source>
</evidence>
<comment type="caution">
    <text evidence="1">The sequence shown here is derived from an EMBL/GenBank/DDBJ whole genome shotgun (WGS) entry which is preliminary data.</text>
</comment>
<organism evidence="1 2">
    <name type="scientific">Cichorium intybus</name>
    <name type="common">Chicory</name>
    <dbReference type="NCBI Taxonomy" id="13427"/>
    <lineage>
        <taxon>Eukaryota</taxon>
        <taxon>Viridiplantae</taxon>
        <taxon>Streptophyta</taxon>
        <taxon>Embryophyta</taxon>
        <taxon>Tracheophyta</taxon>
        <taxon>Spermatophyta</taxon>
        <taxon>Magnoliopsida</taxon>
        <taxon>eudicotyledons</taxon>
        <taxon>Gunneridae</taxon>
        <taxon>Pentapetalae</taxon>
        <taxon>asterids</taxon>
        <taxon>campanulids</taxon>
        <taxon>Asterales</taxon>
        <taxon>Asteraceae</taxon>
        <taxon>Cichorioideae</taxon>
        <taxon>Cichorieae</taxon>
        <taxon>Cichoriinae</taxon>
        <taxon>Cichorium</taxon>
    </lineage>
</organism>
<name>A0ACB9D107_CICIN</name>
<protein>
    <submittedName>
        <fullName evidence="1">Uncharacterized protein</fullName>
    </submittedName>
</protein>